<dbReference type="AlphaFoldDB" id="A0AAD6ZZ78"/>
<dbReference type="EMBL" id="JARIHO010000021">
    <property type="protein sequence ID" value="KAJ7346412.1"/>
    <property type="molecule type" value="Genomic_DNA"/>
</dbReference>
<evidence type="ECO:0000313" key="2">
    <source>
        <dbReference type="Proteomes" id="UP001218218"/>
    </source>
</evidence>
<gene>
    <name evidence="1" type="ORF">DFH08DRAFT_810242</name>
</gene>
<accession>A0AAD6ZZ78</accession>
<name>A0AAD6ZZ78_9AGAR</name>
<sequence>MNPAWAMGNSCPKRHVRWRTPVACGPGASSSGDETPPKMLVVRKEVSNSTGKAALDAGNAGGAVYDVGGCAYSRASGVRVLRTPVARWGRVRPHASSGEVGTASKILGRREEGTKAEKATRTVAVAAEDEGGGSSGGGKHGSGRCQGVGGVSRSKCSRCTTVASGCVRRTEASTRRIIEEAVRILLRRRGGAGVVQTDVIAGADVDDTGTCAEANASRRQQAIICLGIDTKDA</sequence>
<comment type="caution">
    <text evidence="1">The sequence shown here is derived from an EMBL/GenBank/DDBJ whole genome shotgun (WGS) entry which is preliminary data.</text>
</comment>
<evidence type="ECO:0000313" key="1">
    <source>
        <dbReference type="EMBL" id="KAJ7346412.1"/>
    </source>
</evidence>
<proteinExistence type="predicted"/>
<reference evidence="1" key="1">
    <citation type="submission" date="2023-03" db="EMBL/GenBank/DDBJ databases">
        <title>Massive genome expansion in bonnet fungi (Mycena s.s.) driven by repeated elements and novel gene families across ecological guilds.</title>
        <authorList>
            <consortium name="Lawrence Berkeley National Laboratory"/>
            <person name="Harder C.B."/>
            <person name="Miyauchi S."/>
            <person name="Viragh M."/>
            <person name="Kuo A."/>
            <person name="Thoen E."/>
            <person name="Andreopoulos B."/>
            <person name="Lu D."/>
            <person name="Skrede I."/>
            <person name="Drula E."/>
            <person name="Henrissat B."/>
            <person name="Morin E."/>
            <person name="Kohler A."/>
            <person name="Barry K."/>
            <person name="LaButti K."/>
            <person name="Morin E."/>
            <person name="Salamov A."/>
            <person name="Lipzen A."/>
            <person name="Mereny Z."/>
            <person name="Hegedus B."/>
            <person name="Baldrian P."/>
            <person name="Stursova M."/>
            <person name="Weitz H."/>
            <person name="Taylor A."/>
            <person name="Grigoriev I.V."/>
            <person name="Nagy L.G."/>
            <person name="Martin F."/>
            <person name="Kauserud H."/>
        </authorList>
    </citation>
    <scope>NUCLEOTIDE SEQUENCE</scope>
    <source>
        <strain evidence="1">CBHHK002</strain>
    </source>
</reference>
<dbReference type="Proteomes" id="UP001218218">
    <property type="component" value="Unassembled WGS sequence"/>
</dbReference>
<organism evidence="1 2">
    <name type="scientific">Mycena albidolilacea</name>
    <dbReference type="NCBI Taxonomy" id="1033008"/>
    <lineage>
        <taxon>Eukaryota</taxon>
        <taxon>Fungi</taxon>
        <taxon>Dikarya</taxon>
        <taxon>Basidiomycota</taxon>
        <taxon>Agaricomycotina</taxon>
        <taxon>Agaricomycetes</taxon>
        <taxon>Agaricomycetidae</taxon>
        <taxon>Agaricales</taxon>
        <taxon>Marasmiineae</taxon>
        <taxon>Mycenaceae</taxon>
        <taxon>Mycena</taxon>
    </lineage>
</organism>
<protein>
    <submittedName>
        <fullName evidence="1">Uncharacterized protein</fullName>
    </submittedName>
</protein>
<keyword evidence="2" id="KW-1185">Reference proteome</keyword>